<evidence type="ECO:0000313" key="2">
    <source>
        <dbReference type="EMBL" id="EPT03247.1"/>
    </source>
</evidence>
<protein>
    <submittedName>
        <fullName evidence="2">Uncharacterized protein</fullName>
    </submittedName>
</protein>
<name>S8EE51_FOMSC</name>
<dbReference type="HOGENOM" id="CLU_2512658_0_0_1"/>
<organism evidence="2 3">
    <name type="scientific">Fomitopsis schrenkii</name>
    <name type="common">Brown rot fungus</name>
    <dbReference type="NCBI Taxonomy" id="2126942"/>
    <lineage>
        <taxon>Eukaryota</taxon>
        <taxon>Fungi</taxon>
        <taxon>Dikarya</taxon>
        <taxon>Basidiomycota</taxon>
        <taxon>Agaricomycotina</taxon>
        <taxon>Agaricomycetes</taxon>
        <taxon>Polyporales</taxon>
        <taxon>Fomitopsis</taxon>
    </lineage>
</organism>
<dbReference type="EMBL" id="KE504131">
    <property type="protein sequence ID" value="EPT03247.1"/>
    <property type="molecule type" value="Genomic_DNA"/>
</dbReference>
<feature type="region of interest" description="Disordered" evidence="1">
    <location>
        <begin position="66"/>
        <end position="85"/>
    </location>
</feature>
<evidence type="ECO:0000256" key="1">
    <source>
        <dbReference type="SAM" id="MobiDB-lite"/>
    </source>
</evidence>
<sequence length="85" mass="9173">MGRPGPDSNGYPIRQGEGRTAVSFPNFSFVRHTSGYWLTASITASATVRLQFVRAACTSPVRRLQTQGATPHPCRSSVYLSAATD</sequence>
<accession>S8EE51</accession>
<dbReference type="Proteomes" id="UP000015241">
    <property type="component" value="Unassembled WGS sequence"/>
</dbReference>
<keyword evidence="3" id="KW-1185">Reference proteome</keyword>
<dbReference type="InParanoid" id="S8EE51"/>
<reference evidence="2 3" key="1">
    <citation type="journal article" date="2012" name="Science">
        <title>The Paleozoic origin of enzymatic lignin decomposition reconstructed from 31 fungal genomes.</title>
        <authorList>
            <person name="Floudas D."/>
            <person name="Binder M."/>
            <person name="Riley R."/>
            <person name="Barry K."/>
            <person name="Blanchette R.A."/>
            <person name="Henrissat B."/>
            <person name="Martinez A.T."/>
            <person name="Otillar R."/>
            <person name="Spatafora J.W."/>
            <person name="Yadav J.S."/>
            <person name="Aerts A."/>
            <person name="Benoit I."/>
            <person name="Boyd A."/>
            <person name="Carlson A."/>
            <person name="Copeland A."/>
            <person name="Coutinho P.M."/>
            <person name="de Vries R.P."/>
            <person name="Ferreira P."/>
            <person name="Findley K."/>
            <person name="Foster B."/>
            <person name="Gaskell J."/>
            <person name="Glotzer D."/>
            <person name="Gorecki P."/>
            <person name="Heitman J."/>
            <person name="Hesse C."/>
            <person name="Hori C."/>
            <person name="Igarashi K."/>
            <person name="Jurgens J.A."/>
            <person name="Kallen N."/>
            <person name="Kersten P."/>
            <person name="Kohler A."/>
            <person name="Kuees U."/>
            <person name="Kumar T.K.A."/>
            <person name="Kuo A."/>
            <person name="LaButti K."/>
            <person name="Larrondo L.F."/>
            <person name="Lindquist E."/>
            <person name="Ling A."/>
            <person name="Lombard V."/>
            <person name="Lucas S."/>
            <person name="Lundell T."/>
            <person name="Martin R."/>
            <person name="McLaughlin D.J."/>
            <person name="Morgenstern I."/>
            <person name="Morin E."/>
            <person name="Murat C."/>
            <person name="Nagy L.G."/>
            <person name="Nolan M."/>
            <person name="Ohm R.A."/>
            <person name="Patyshakuliyeva A."/>
            <person name="Rokas A."/>
            <person name="Ruiz-Duenas F.J."/>
            <person name="Sabat G."/>
            <person name="Salamov A."/>
            <person name="Samejima M."/>
            <person name="Schmutz J."/>
            <person name="Slot J.C."/>
            <person name="St John F."/>
            <person name="Stenlid J."/>
            <person name="Sun H."/>
            <person name="Sun S."/>
            <person name="Syed K."/>
            <person name="Tsang A."/>
            <person name="Wiebenga A."/>
            <person name="Young D."/>
            <person name="Pisabarro A."/>
            <person name="Eastwood D.C."/>
            <person name="Martin F."/>
            <person name="Cullen D."/>
            <person name="Grigoriev I.V."/>
            <person name="Hibbett D.S."/>
        </authorList>
    </citation>
    <scope>NUCLEOTIDE SEQUENCE</scope>
    <source>
        <strain evidence="3">FP-58527</strain>
    </source>
</reference>
<evidence type="ECO:0000313" key="3">
    <source>
        <dbReference type="Proteomes" id="UP000015241"/>
    </source>
</evidence>
<gene>
    <name evidence="2" type="ORF">FOMPIDRAFT_129807</name>
</gene>
<dbReference type="AlphaFoldDB" id="S8EE51"/>
<proteinExistence type="predicted"/>